<dbReference type="Proteomes" id="UP000580051">
    <property type="component" value="Unassembled WGS sequence"/>
</dbReference>
<reference evidence="1 2" key="1">
    <citation type="journal article" date="2020" name="Front. Microbiol.">
        <title>Single-cell genomics of novel Actinobacteria with the Wood-Ljungdahl pathway discovered in a serpentinizing system.</title>
        <authorList>
            <person name="Merino N."/>
            <person name="Kawai M."/>
            <person name="Boyd E.S."/>
            <person name="Colman D.R."/>
            <person name="McGlynn S.E."/>
            <person name="Nealson K.H."/>
            <person name="Kurokawa K."/>
            <person name="Hongoh Y."/>
        </authorList>
    </citation>
    <scope>NUCLEOTIDE SEQUENCE [LARGE SCALE GENOMIC DNA]</scope>
    <source>
        <strain evidence="1 2">S06</strain>
    </source>
</reference>
<feature type="non-terminal residue" evidence="1">
    <location>
        <position position="27"/>
    </location>
</feature>
<accession>A0A6V8NSV0</accession>
<gene>
    <name evidence="1" type="ORF">HKBW3S06_01558</name>
</gene>
<organism evidence="1 2">
    <name type="scientific">Candidatus Hakubella thermalkaliphila</name>
    <dbReference type="NCBI Taxonomy" id="2754717"/>
    <lineage>
        <taxon>Bacteria</taxon>
        <taxon>Bacillati</taxon>
        <taxon>Actinomycetota</taxon>
        <taxon>Actinomycetota incertae sedis</taxon>
        <taxon>Candidatus Hakubellales</taxon>
        <taxon>Candidatus Hakubellaceae</taxon>
        <taxon>Candidatus Hakubella</taxon>
    </lineage>
</organism>
<sequence length="27" mass="3050">MAHEESTFYFFSADLHLELAYASAVSI</sequence>
<dbReference type="AlphaFoldDB" id="A0A6V8NSV0"/>
<protein>
    <submittedName>
        <fullName evidence="1">Uncharacterized protein</fullName>
    </submittedName>
</protein>
<name>A0A6V8NSV0_9ACTN</name>
<evidence type="ECO:0000313" key="1">
    <source>
        <dbReference type="EMBL" id="GFP22331.1"/>
    </source>
</evidence>
<evidence type="ECO:0000313" key="2">
    <source>
        <dbReference type="Proteomes" id="UP000580051"/>
    </source>
</evidence>
<comment type="caution">
    <text evidence="1">The sequence shown here is derived from an EMBL/GenBank/DDBJ whole genome shotgun (WGS) entry which is preliminary data.</text>
</comment>
<proteinExistence type="predicted"/>
<dbReference type="EMBL" id="BLRV01000348">
    <property type="protein sequence ID" value="GFP22331.1"/>
    <property type="molecule type" value="Genomic_DNA"/>
</dbReference>